<dbReference type="EMBL" id="FNHS01000002">
    <property type="protein sequence ID" value="SDM51481.1"/>
    <property type="molecule type" value="Genomic_DNA"/>
</dbReference>
<dbReference type="AlphaFoldDB" id="A0A1G9TV62"/>
<organism evidence="1 2">
    <name type="scientific">Methylobacterium phyllostachyos</name>
    <dbReference type="NCBI Taxonomy" id="582672"/>
    <lineage>
        <taxon>Bacteria</taxon>
        <taxon>Pseudomonadati</taxon>
        <taxon>Pseudomonadota</taxon>
        <taxon>Alphaproteobacteria</taxon>
        <taxon>Hyphomicrobiales</taxon>
        <taxon>Methylobacteriaceae</taxon>
        <taxon>Methylobacterium</taxon>
    </lineage>
</organism>
<proteinExistence type="predicted"/>
<dbReference type="STRING" id="582672.SAMN05216360_102309"/>
<name>A0A1G9TV62_9HYPH</name>
<gene>
    <name evidence="1" type="ORF">SAMN05216360_102309</name>
</gene>
<protein>
    <submittedName>
        <fullName evidence="1">Uncharacterized protein</fullName>
    </submittedName>
</protein>
<evidence type="ECO:0000313" key="2">
    <source>
        <dbReference type="Proteomes" id="UP000198704"/>
    </source>
</evidence>
<dbReference type="Proteomes" id="UP000198704">
    <property type="component" value="Unassembled WGS sequence"/>
</dbReference>
<dbReference type="OrthoDB" id="8000481at2"/>
<sequence length="62" mass="6938">MSTIGQLTRSAPSRSALRRKHRLMLLLAFEILVLGFTQAMIEPVQRPGITIEMSVTPHHVVT</sequence>
<keyword evidence="2" id="KW-1185">Reference proteome</keyword>
<evidence type="ECO:0000313" key="1">
    <source>
        <dbReference type="EMBL" id="SDM51481.1"/>
    </source>
</evidence>
<accession>A0A1G9TV62</accession>
<reference evidence="2" key="1">
    <citation type="submission" date="2016-10" db="EMBL/GenBank/DDBJ databases">
        <authorList>
            <person name="Varghese N."/>
            <person name="Submissions S."/>
        </authorList>
    </citation>
    <scope>NUCLEOTIDE SEQUENCE [LARGE SCALE GENOMIC DNA]</scope>
    <source>
        <strain evidence="2">BL47</strain>
    </source>
</reference>